<dbReference type="Pfam" id="PF07687">
    <property type="entry name" value="M20_dimer"/>
    <property type="match status" value="1"/>
</dbReference>
<dbReference type="CDD" id="cd03886">
    <property type="entry name" value="M20_Acy1"/>
    <property type="match status" value="1"/>
</dbReference>
<dbReference type="Pfam" id="PF01546">
    <property type="entry name" value="Peptidase_M20"/>
    <property type="match status" value="1"/>
</dbReference>
<proteinExistence type="predicted"/>
<evidence type="ECO:0000313" key="5">
    <source>
        <dbReference type="Proteomes" id="UP000722750"/>
    </source>
</evidence>
<dbReference type="AlphaFoldDB" id="A0A941W4T9"/>
<dbReference type="InterPro" id="IPR002933">
    <property type="entry name" value="Peptidase_M20"/>
</dbReference>
<dbReference type="InterPro" id="IPR036264">
    <property type="entry name" value="Bact_exopeptidase_dim_dom"/>
</dbReference>
<name>A0A941W4T9_9BACT</name>
<dbReference type="PIRSF" id="PIRSF005962">
    <property type="entry name" value="Pept_M20D_amidohydro"/>
    <property type="match status" value="1"/>
</dbReference>
<dbReference type="PANTHER" id="PTHR11014:SF63">
    <property type="entry name" value="METALLOPEPTIDASE, PUTATIVE (AFU_ORTHOLOGUE AFUA_6G09600)-RELATED"/>
    <property type="match status" value="1"/>
</dbReference>
<dbReference type="InterPro" id="IPR017439">
    <property type="entry name" value="Amidohydrolase"/>
</dbReference>
<keyword evidence="1" id="KW-0378">Hydrolase</keyword>
<dbReference type="PANTHER" id="PTHR11014">
    <property type="entry name" value="PEPTIDASE M20 FAMILY MEMBER"/>
    <property type="match status" value="1"/>
</dbReference>
<dbReference type="GO" id="GO:0050118">
    <property type="term" value="F:N-acetyldiaminopimelate deacetylase activity"/>
    <property type="evidence" value="ECO:0007669"/>
    <property type="project" value="UniProtKB-ARBA"/>
</dbReference>
<accession>A0A941W4T9</accession>
<keyword evidence="2" id="KW-0464">Manganese</keyword>
<feature type="binding site" evidence="2">
    <location>
        <position position="134"/>
    </location>
    <ligand>
        <name>Mn(2+)</name>
        <dbReference type="ChEBI" id="CHEBI:29035"/>
        <label>2</label>
    </ligand>
</feature>
<reference evidence="4" key="1">
    <citation type="journal article" date="2021" name="ISME J.">
        <title>Fine-scale metabolic discontinuity in a stratified prokaryote microbiome of a Red Sea deep halocline.</title>
        <authorList>
            <person name="Michoud G."/>
            <person name="Ngugi D.K."/>
            <person name="Barozzi A."/>
            <person name="Merlino G."/>
            <person name="Calleja M.L."/>
            <person name="Delgado-Huertas A."/>
            <person name="Moran X.A.G."/>
            <person name="Daffonchio D."/>
        </authorList>
    </citation>
    <scope>NUCLEOTIDE SEQUENCE</scope>
    <source>
        <strain evidence="4">SuakinDeep_MAG55_1</strain>
    </source>
</reference>
<evidence type="ECO:0000256" key="2">
    <source>
        <dbReference type="PIRSR" id="PIRSR005962-1"/>
    </source>
</evidence>
<dbReference type="Gene3D" id="3.40.630.10">
    <property type="entry name" value="Zn peptidases"/>
    <property type="match status" value="1"/>
</dbReference>
<dbReference type="Proteomes" id="UP000722750">
    <property type="component" value="Unassembled WGS sequence"/>
</dbReference>
<dbReference type="GO" id="GO:0019877">
    <property type="term" value="P:diaminopimelate biosynthetic process"/>
    <property type="evidence" value="ECO:0007669"/>
    <property type="project" value="UniProtKB-ARBA"/>
</dbReference>
<dbReference type="SUPFAM" id="SSF53187">
    <property type="entry name" value="Zn-dependent exopeptidases"/>
    <property type="match status" value="1"/>
</dbReference>
<feature type="domain" description="Peptidase M20 dimerisation" evidence="3">
    <location>
        <begin position="182"/>
        <end position="276"/>
    </location>
</feature>
<dbReference type="SUPFAM" id="SSF55031">
    <property type="entry name" value="Bacterial exopeptidase dimerisation domain"/>
    <property type="match status" value="1"/>
</dbReference>
<evidence type="ECO:0000256" key="1">
    <source>
        <dbReference type="ARBA" id="ARBA00022801"/>
    </source>
</evidence>
<dbReference type="NCBIfam" id="TIGR01891">
    <property type="entry name" value="amidohydrolases"/>
    <property type="match status" value="1"/>
</dbReference>
<comment type="cofactor">
    <cofactor evidence="2">
        <name>Mn(2+)</name>
        <dbReference type="ChEBI" id="CHEBI:29035"/>
    </cofactor>
    <text evidence="2">The Mn(2+) ion enhances activity.</text>
</comment>
<sequence length="389" mass="41693">MNIVSKELFQHMVRIRRQIHKHPELGYQEENTAAIITEELEKLGIKATAGIAKTGVIGRIDTTNNTGPVVALRADMDAIAIHEETGLEFASEVKGVMHACGHDGHVAMLIGAAAILKQTLKTGNIILVFQPAEEGEGGALKIMESGHLDDAKAIYACHLDRHFKVGQLVAQKGTISAFTERFEISIKGRGGHVAQPHDTVDAIVVASLIVMSLQTIVSREVNPMHPSIVSVGQIEGGTVPNAVAETAWLHGTIRTTEEHVRNQIIAGIKRIVSAAGKLHNADVKVDIIKGYPAVTNTCNESEIARTAVKNIIGEEALVDTQFASMGGEDFSFYLEKIPGCLVRLGAQKEGFANIPAHSSTFDFDENALGVGAAFLAEAAKLTIDHLEKS</sequence>
<gene>
    <name evidence="4" type="ORF">MAG551_02532</name>
</gene>
<evidence type="ECO:0000259" key="3">
    <source>
        <dbReference type="Pfam" id="PF07687"/>
    </source>
</evidence>
<protein>
    <submittedName>
        <fullName evidence="4">N-acetylcysteine deacetylase</fullName>
    </submittedName>
</protein>
<feature type="binding site" evidence="2">
    <location>
        <position position="102"/>
    </location>
    <ligand>
        <name>Mn(2+)</name>
        <dbReference type="ChEBI" id="CHEBI:29035"/>
        <label>2</label>
    </ligand>
</feature>
<feature type="binding site" evidence="2">
    <location>
        <position position="158"/>
    </location>
    <ligand>
        <name>Mn(2+)</name>
        <dbReference type="ChEBI" id="CHEBI:29035"/>
        <label>2</label>
    </ligand>
</feature>
<dbReference type="GO" id="GO:0046872">
    <property type="term" value="F:metal ion binding"/>
    <property type="evidence" value="ECO:0007669"/>
    <property type="project" value="UniProtKB-KW"/>
</dbReference>
<organism evidence="4 5">
    <name type="scientific">Candidatus Scalindua arabica</name>
    <dbReference type="NCBI Taxonomy" id="1127984"/>
    <lineage>
        <taxon>Bacteria</taxon>
        <taxon>Pseudomonadati</taxon>
        <taxon>Planctomycetota</taxon>
        <taxon>Candidatus Brocadiia</taxon>
        <taxon>Candidatus Brocadiales</taxon>
        <taxon>Candidatus Scalinduaceae</taxon>
        <taxon>Candidatus Scalindua</taxon>
    </lineage>
</organism>
<comment type="caution">
    <text evidence="4">The sequence shown here is derived from an EMBL/GenBank/DDBJ whole genome shotgun (WGS) entry which is preliminary data.</text>
</comment>
<feature type="binding site" evidence="2">
    <location>
        <position position="100"/>
    </location>
    <ligand>
        <name>Mn(2+)</name>
        <dbReference type="ChEBI" id="CHEBI:29035"/>
        <label>2</label>
    </ligand>
</feature>
<dbReference type="FunFam" id="3.30.70.360:FF:000001">
    <property type="entry name" value="N-acetyldiaminopimelate deacetylase"/>
    <property type="match status" value="1"/>
</dbReference>
<evidence type="ECO:0000313" key="4">
    <source>
        <dbReference type="EMBL" id="MBS1259460.1"/>
    </source>
</evidence>
<feature type="binding site" evidence="2">
    <location>
        <position position="357"/>
    </location>
    <ligand>
        <name>Mn(2+)</name>
        <dbReference type="ChEBI" id="CHEBI:29035"/>
        <label>2</label>
    </ligand>
</feature>
<keyword evidence="2" id="KW-0479">Metal-binding</keyword>
<dbReference type="Gene3D" id="3.30.70.360">
    <property type="match status" value="1"/>
</dbReference>
<dbReference type="InterPro" id="IPR011650">
    <property type="entry name" value="Peptidase_M20_dimer"/>
</dbReference>
<dbReference type="EMBL" id="JAANXD010000094">
    <property type="protein sequence ID" value="MBS1259460.1"/>
    <property type="molecule type" value="Genomic_DNA"/>
</dbReference>